<dbReference type="PANTHER" id="PTHR33175">
    <property type="entry name" value="DNA-BINDING PROTEIN HU"/>
    <property type="match status" value="1"/>
</dbReference>
<keyword evidence="3" id="KW-0238">DNA-binding</keyword>
<dbReference type="SUPFAM" id="SSF47729">
    <property type="entry name" value="IHF-like DNA-binding proteins"/>
    <property type="match status" value="1"/>
</dbReference>
<dbReference type="Gene3D" id="4.10.520.10">
    <property type="entry name" value="IHF-like DNA-binding proteins"/>
    <property type="match status" value="1"/>
</dbReference>
<dbReference type="CDD" id="cd13831">
    <property type="entry name" value="HU"/>
    <property type="match status" value="1"/>
</dbReference>
<dbReference type="SMART" id="SM00411">
    <property type="entry name" value="BHL"/>
    <property type="match status" value="1"/>
</dbReference>
<dbReference type="RefSeq" id="WP_085051680.1">
    <property type="nucleotide sequence ID" value="NZ_LNQR01000034.1"/>
</dbReference>
<keyword evidence="2" id="KW-0226">DNA condensation</keyword>
<evidence type="ECO:0000256" key="1">
    <source>
        <dbReference type="ARBA" id="ARBA00010529"/>
    </source>
</evidence>
<reference evidence="5 6" key="1">
    <citation type="submission" date="2015-11" db="EMBL/GenBank/DDBJ databases">
        <authorList>
            <person name="Lin W."/>
        </authorList>
    </citation>
    <scope>NUCLEOTIDE SEQUENCE [LARGE SCALE GENOMIC DNA]</scope>
    <source>
        <strain evidence="5 6">HCH-1</strain>
    </source>
</reference>
<protein>
    <submittedName>
        <fullName evidence="5">Transcriptional regulator</fullName>
    </submittedName>
</protein>
<evidence type="ECO:0000313" key="5">
    <source>
        <dbReference type="EMBL" id="KWT90947.1"/>
    </source>
</evidence>
<evidence type="ECO:0000256" key="4">
    <source>
        <dbReference type="RuleBase" id="RU003939"/>
    </source>
</evidence>
<dbReference type="Pfam" id="PF00216">
    <property type="entry name" value="Bac_DNA_binding"/>
    <property type="match status" value="1"/>
</dbReference>
<dbReference type="PRINTS" id="PR01727">
    <property type="entry name" value="DNABINDINGHU"/>
</dbReference>
<name>A0ABR5SIB8_9BACT</name>
<comment type="similarity">
    <text evidence="1 4">Belongs to the bacterial histone-like protein family.</text>
</comment>
<proteinExistence type="inferred from homology"/>
<organism evidence="5 6">
    <name type="scientific">Candidatus Magnetominusculus xianensis</name>
    <dbReference type="NCBI Taxonomy" id="1748249"/>
    <lineage>
        <taxon>Bacteria</taxon>
        <taxon>Pseudomonadati</taxon>
        <taxon>Nitrospirota</taxon>
        <taxon>Nitrospiria</taxon>
        <taxon>Nitrospirales</taxon>
        <taxon>Nitrospiraceae</taxon>
        <taxon>Candidatus Magnetominusculus</taxon>
    </lineage>
</organism>
<dbReference type="InterPro" id="IPR000119">
    <property type="entry name" value="Hist_DNA-bd"/>
</dbReference>
<dbReference type="InterPro" id="IPR010992">
    <property type="entry name" value="IHF-like_DNA-bd_dom_sf"/>
</dbReference>
<keyword evidence="6" id="KW-1185">Reference proteome</keyword>
<evidence type="ECO:0000256" key="2">
    <source>
        <dbReference type="ARBA" id="ARBA00023067"/>
    </source>
</evidence>
<dbReference type="Proteomes" id="UP000060487">
    <property type="component" value="Unassembled WGS sequence"/>
</dbReference>
<evidence type="ECO:0000256" key="3">
    <source>
        <dbReference type="ARBA" id="ARBA00023125"/>
    </source>
</evidence>
<comment type="caution">
    <text evidence="5">The sequence shown here is derived from an EMBL/GenBank/DDBJ whole genome shotgun (WGS) entry which is preliminary data.</text>
</comment>
<accession>A0ABR5SIB8</accession>
<dbReference type="EMBL" id="LNQR01000034">
    <property type="protein sequence ID" value="KWT90947.1"/>
    <property type="molecule type" value="Genomic_DNA"/>
</dbReference>
<gene>
    <name evidence="5" type="ORF">ASN18_1031</name>
</gene>
<sequence length="90" mass="9729">MTKAELLDRVAAESKMAKTEVAKVINSVFDNISKALKDGERVILVGFGTFVVSERKERKGRNIKTGEATVIPAARVPKFRAAKGLKDAVG</sequence>
<evidence type="ECO:0000313" key="6">
    <source>
        <dbReference type="Proteomes" id="UP000060487"/>
    </source>
</evidence>
<dbReference type="PANTHER" id="PTHR33175:SF3">
    <property type="entry name" value="DNA-BINDING PROTEIN HU-BETA"/>
    <property type="match status" value="1"/>
</dbReference>